<name>A0A841DPI6_9ACTN</name>
<keyword evidence="2" id="KW-1185">Reference proteome</keyword>
<evidence type="ECO:0000313" key="1">
    <source>
        <dbReference type="EMBL" id="MBB5977368.1"/>
    </source>
</evidence>
<evidence type="ECO:0008006" key="3">
    <source>
        <dbReference type="Google" id="ProtNLM"/>
    </source>
</evidence>
<protein>
    <recommendedName>
        <fullName evidence="3">Kelch-like protein 17</fullName>
    </recommendedName>
</protein>
<evidence type="ECO:0000313" key="2">
    <source>
        <dbReference type="Proteomes" id="UP000558997"/>
    </source>
</evidence>
<dbReference type="Gene3D" id="2.120.10.80">
    <property type="entry name" value="Kelch-type beta propeller"/>
    <property type="match status" value="1"/>
</dbReference>
<sequence length="377" mass="39395">MADPAWTAAADLPIAGWWAGQTSLLRLKDREALLLTGGEDSRRQPLGASWIYEAGAWHATGPVVLPRRLAGVTLLGDGRVLVTGGLIGEPTRPEVPTAAAEIFDPVAEKWTVAGALQQARFAHTATSLPDGRVLVAGGNAIRSADSNRALRSVEIFNPGSGASELVEPMTDPRFAHIDVPLLDGRILLVGGAVVAGPGLYGAQALCELYQPSTGLWTATGNLEIGRKGHQATRLLDGSVLVSGGDGRGLQSWEYERYSQTATEVFEPDKGTWKRVGEMAWGRSHHRDVLLPSGRVLQVGGTDSGSFDAGYRNAAVYDPATSAWTETVAPTVGRFGFAAGLVDGRVLIAGGLNRSGAATFAAGADVVTASAECYQGAS</sequence>
<dbReference type="InterPro" id="IPR006652">
    <property type="entry name" value="Kelch_1"/>
</dbReference>
<dbReference type="PANTHER" id="PTHR45632">
    <property type="entry name" value="LD33804P"/>
    <property type="match status" value="1"/>
</dbReference>
<dbReference type="Proteomes" id="UP000558997">
    <property type="component" value="Unassembled WGS sequence"/>
</dbReference>
<dbReference type="InterPro" id="IPR037293">
    <property type="entry name" value="Gal_Oxidase_central_sf"/>
</dbReference>
<dbReference type="RefSeq" id="WP_184831278.1">
    <property type="nucleotide sequence ID" value="NZ_BAAAVN010000014.1"/>
</dbReference>
<reference evidence="1 2" key="1">
    <citation type="submission" date="2020-08" db="EMBL/GenBank/DDBJ databases">
        <title>Sequencing the genomes of 1000 actinobacteria strains.</title>
        <authorList>
            <person name="Klenk H.-P."/>
        </authorList>
    </citation>
    <scope>NUCLEOTIDE SEQUENCE [LARGE SCALE GENOMIC DNA]</scope>
    <source>
        <strain evidence="1 2">DSM 17294</strain>
    </source>
</reference>
<dbReference type="SUPFAM" id="SSF50965">
    <property type="entry name" value="Galactose oxidase, central domain"/>
    <property type="match status" value="2"/>
</dbReference>
<dbReference type="EMBL" id="JACHNF010000001">
    <property type="protein sequence ID" value="MBB5977368.1"/>
    <property type="molecule type" value="Genomic_DNA"/>
</dbReference>
<dbReference type="AlphaFoldDB" id="A0A841DPI6"/>
<comment type="caution">
    <text evidence="1">The sequence shown here is derived from an EMBL/GenBank/DDBJ whole genome shotgun (WGS) entry which is preliminary data.</text>
</comment>
<dbReference type="Gene3D" id="2.130.10.80">
    <property type="entry name" value="Galactose oxidase/kelch, beta-propeller"/>
    <property type="match status" value="2"/>
</dbReference>
<gene>
    <name evidence="1" type="ORF">HDA44_000709</name>
</gene>
<organism evidence="1 2">
    <name type="scientific">Kribbella solani</name>
    <dbReference type="NCBI Taxonomy" id="236067"/>
    <lineage>
        <taxon>Bacteria</taxon>
        <taxon>Bacillati</taxon>
        <taxon>Actinomycetota</taxon>
        <taxon>Actinomycetes</taxon>
        <taxon>Propionibacteriales</taxon>
        <taxon>Kribbellaceae</taxon>
        <taxon>Kribbella</taxon>
    </lineage>
</organism>
<dbReference type="InterPro" id="IPR011043">
    <property type="entry name" value="Gal_Oxase/kelch_b-propeller"/>
</dbReference>
<dbReference type="SMART" id="SM00612">
    <property type="entry name" value="Kelch"/>
    <property type="match status" value="4"/>
</dbReference>
<proteinExistence type="predicted"/>
<dbReference type="PANTHER" id="PTHR45632:SF17">
    <property type="entry name" value="KELCH-LIKE PROTEIN 31"/>
    <property type="match status" value="1"/>
</dbReference>
<dbReference type="InterPro" id="IPR015915">
    <property type="entry name" value="Kelch-typ_b-propeller"/>
</dbReference>
<accession>A0A841DPI6</accession>